<evidence type="ECO:0008006" key="3">
    <source>
        <dbReference type="Google" id="ProtNLM"/>
    </source>
</evidence>
<evidence type="ECO:0000313" key="2">
    <source>
        <dbReference type="Proteomes" id="UP000001861"/>
    </source>
</evidence>
<dbReference type="EMBL" id="AACS02000012">
    <property type="protein sequence ID" value="EAU86973.2"/>
    <property type="molecule type" value="Genomic_DNA"/>
</dbReference>
<evidence type="ECO:0000313" key="1">
    <source>
        <dbReference type="EMBL" id="EAU86973.2"/>
    </source>
</evidence>
<organism evidence="1 2">
    <name type="scientific">Coprinopsis cinerea (strain Okayama-7 / 130 / ATCC MYA-4618 / FGSC 9003)</name>
    <name type="common">Inky cap fungus</name>
    <name type="synonym">Hormographiella aspergillata</name>
    <dbReference type="NCBI Taxonomy" id="240176"/>
    <lineage>
        <taxon>Eukaryota</taxon>
        <taxon>Fungi</taxon>
        <taxon>Dikarya</taxon>
        <taxon>Basidiomycota</taxon>
        <taxon>Agaricomycotina</taxon>
        <taxon>Agaricomycetes</taxon>
        <taxon>Agaricomycetidae</taxon>
        <taxon>Agaricales</taxon>
        <taxon>Agaricineae</taxon>
        <taxon>Psathyrellaceae</taxon>
        <taxon>Coprinopsis</taxon>
    </lineage>
</organism>
<dbReference type="HOGENOM" id="CLU_044484_0_0_1"/>
<dbReference type="Proteomes" id="UP000001861">
    <property type="component" value="Unassembled WGS sequence"/>
</dbReference>
<sequence>MGIKLLEASQSLLYKAIRLRKDPPRRSRTHRNLDLIANTIEELNGEKPKEEAIWASTRRGTDIRKPIKTFIWKCIHEAHKVGRYWEHTDVADTYMPCSHCDVDVESMHHIMFECTATGQTTVWEEVDKLWQATGLDKPHISLALIMGVNLVTIRSEDGTAAPGATRLFRILVSEAAYLIWVLRCEWRIGKEADARMIPTAEHIRNRLLANINKRLRFDRILTNRRAYGKKALKPRLIEATWYPVLDEASRHSTLPDDWVKNKGVLVGIGRTRRPPGRNR</sequence>
<dbReference type="InParanoid" id="A8NLY2"/>
<gene>
    <name evidence="1" type="ORF">CC1G_08444</name>
</gene>
<dbReference type="GeneID" id="6011315"/>
<comment type="caution">
    <text evidence="1">The sequence shown here is derived from an EMBL/GenBank/DDBJ whole genome shotgun (WGS) entry which is preliminary data.</text>
</comment>
<name>A8NLY2_COPC7</name>
<dbReference type="OrthoDB" id="2976650at2759"/>
<dbReference type="RefSeq" id="XP_001834799.2">
    <property type="nucleotide sequence ID" value="XM_001834747.2"/>
</dbReference>
<accession>A8NLY2</accession>
<dbReference type="AlphaFoldDB" id="A8NLY2"/>
<dbReference type="VEuPathDB" id="FungiDB:CC1G_08444"/>
<protein>
    <recommendedName>
        <fullName evidence="3">Reverse transcriptase zinc-binding domain-containing protein</fullName>
    </recommendedName>
</protein>
<dbReference type="OMA" id="IMIECER"/>
<proteinExistence type="predicted"/>
<dbReference type="KEGG" id="cci:CC1G_08444"/>
<dbReference type="eggNOG" id="KOG3752">
    <property type="taxonomic scope" value="Eukaryota"/>
</dbReference>
<keyword evidence="2" id="KW-1185">Reference proteome</keyword>
<reference evidence="1 2" key="1">
    <citation type="journal article" date="2010" name="Proc. Natl. Acad. Sci. U.S.A.">
        <title>Insights into evolution of multicellular fungi from the assembled chromosomes of the mushroom Coprinopsis cinerea (Coprinus cinereus).</title>
        <authorList>
            <person name="Stajich J.E."/>
            <person name="Wilke S.K."/>
            <person name="Ahren D."/>
            <person name="Au C.H."/>
            <person name="Birren B.W."/>
            <person name="Borodovsky M."/>
            <person name="Burns C."/>
            <person name="Canback B."/>
            <person name="Casselton L.A."/>
            <person name="Cheng C.K."/>
            <person name="Deng J."/>
            <person name="Dietrich F.S."/>
            <person name="Fargo D.C."/>
            <person name="Farman M.L."/>
            <person name="Gathman A.C."/>
            <person name="Goldberg J."/>
            <person name="Guigo R."/>
            <person name="Hoegger P.J."/>
            <person name="Hooker J.B."/>
            <person name="Huggins A."/>
            <person name="James T.Y."/>
            <person name="Kamada T."/>
            <person name="Kilaru S."/>
            <person name="Kodira C."/>
            <person name="Kues U."/>
            <person name="Kupfer D."/>
            <person name="Kwan H.S."/>
            <person name="Lomsadze A."/>
            <person name="Li W."/>
            <person name="Lilly W.W."/>
            <person name="Ma L.J."/>
            <person name="Mackey A.J."/>
            <person name="Manning G."/>
            <person name="Martin F."/>
            <person name="Muraguchi H."/>
            <person name="Natvig D.O."/>
            <person name="Palmerini H."/>
            <person name="Ramesh M.A."/>
            <person name="Rehmeyer C.J."/>
            <person name="Roe B.A."/>
            <person name="Shenoy N."/>
            <person name="Stanke M."/>
            <person name="Ter-Hovhannisyan V."/>
            <person name="Tunlid A."/>
            <person name="Velagapudi R."/>
            <person name="Vision T.J."/>
            <person name="Zeng Q."/>
            <person name="Zolan M.E."/>
            <person name="Pukkila P.J."/>
        </authorList>
    </citation>
    <scope>NUCLEOTIDE SEQUENCE [LARGE SCALE GENOMIC DNA]</scope>
    <source>
        <strain evidence="2">Okayama-7 / 130 / ATCC MYA-4618 / FGSC 9003</strain>
    </source>
</reference>